<dbReference type="AlphaFoldDB" id="A0A645ALX8"/>
<keyword evidence="12" id="KW-0121">Carboxypeptidase</keyword>
<dbReference type="GO" id="GO:0009252">
    <property type="term" value="P:peptidoglycan biosynthetic process"/>
    <property type="evidence" value="ECO:0007669"/>
    <property type="project" value="UniProtKB-KW"/>
</dbReference>
<evidence type="ECO:0000256" key="9">
    <source>
        <dbReference type="ARBA" id="ARBA00023316"/>
    </source>
</evidence>
<dbReference type="GO" id="GO:0071972">
    <property type="term" value="F:peptidoglycan L,D-transpeptidase activity"/>
    <property type="evidence" value="ECO:0007669"/>
    <property type="project" value="TreeGrafter"/>
</dbReference>
<evidence type="ECO:0000313" key="12">
    <source>
        <dbReference type="EMBL" id="MPM54245.1"/>
    </source>
</evidence>
<dbReference type="Gene3D" id="3.40.710.10">
    <property type="entry name" value="DD-peptidase/beta-lactamase superfamily"/>
    <property type="match status" value="1"/>
</dbReference>
<dbReference type="Pfam" id="PF03717">
    <property type="entry name" value="PBP_dimer"/>
    <property type="match status" value="1"/>
</dbReference>
<dbReference type="GO" id="GO:0005886">
    <property type="term" value="C:plasma membrane"/>
    <property type="evidence" value="ECO:0007669"/>
    <property type="project" value="UniProtKB-SubCell"/>
</dbReference>
<accession>A0A645ALX8</accession>
<evidence type="ECO:0000256" key="7">
    <source>
        <dbReference type="ARBA" id="ARBA00022989"/>
    </source>
</evidence>
<keyword evidence="8" id="KW-0472">Membrane</keyword>
<evidence type="ECO:0000259" key="11">
    <source>
        <dbReference type="Pfam" id="PF03717"/>
    </source>
</evidence>
<keyword evidence="5" id="KW-0133">Cell shape</keyword>
<gene>
    <name evidence="12" type="primary">mrdA_22</name>
    <name evidence="12" type="ORF">SDC9_101020</name>
</gene>
<comment type="caution">
    <text evidence="12">The sequence shown here is derived from an EMBL/GenBank/DDBJ whole genome shotgun (WGS) entry which is preliminary data.</text>
</comment>
<evidence type="ECO:0000256" key="8">
    <source>
        <dbReference type="ARBA" id="ARBA00023136"/>
    </source>
</evidence>
<feature type="domain" description="Penicillin-binding protein transpeptidase" evidence="10">
    <location>
        <begin position="106"/>
        <end position="432"/>
    </location>
</feature>
<keyword evidence="12" id="KW-0645">Protease</keyword>
<keyword evidence="6" id="KW-0573">Peptidoglycan synthesis</keyword>
<evidence type="ECO:0000256" key="6">
    <source>
        <dbReference type="ARBA" id="ARBA00022984"/>
    </source>
</evidence>
<sequence>MRTYPFNAGGNLLGYITEADTSFLRRNPEYKMGDYIGRTGIEQSYEHILKGEKGYNIYLRDVHNQVKSSFADGKYDKPAIPGKTIISSIDAKLQQYGEMLMQNKVGSVVAIEPSTGEILALISSPGIEVSKLASINKFYGEIVSDPYKPMFNRATMSPYPPGSVFKLVNALIGLEEGVLESDTHYSCNGGYNVGRRVACHPHSSPTDLTESIMMSCNTYYCIAFRDIIDNPKYGSVTEGFERWREMVMSFGFGQKLGSDLPSEQEGTLPTSGIYDKIHGKNRWSSLSIISLAIGQGELGTTPLHLANLAATIANRGYYYTPHLIKGSPDTLLNPQFSEKHYTLVDTTNFHKIIDGMYLAVNSLPGSGATARVAAVPGLDICGKTGTAQNPHGRDHSVFICFAPRDNPKIAVAAYIENAGFGATWAAPIASLIVEKYLTREISRIYLEERIKEGNLMQNVPIKK</sequence>
<proteinExistence type="predicted"/>
<evidence type="ECO:0000256" key="4">
    <source>
        <dbReference type="ARBA" id="ARBA00022692"/>
    </source>
</evidence>
<keyword evidence="4" id="KW-0812">Transmembrane</keyword>
<dbReference type="EC" id="3.4.16.4" evidence="12"/>
<keyword evidence="7" id="KW-1133">Transmembrane helix</keyword>
<dbReference type="PANTHER" id="PTHR30627:SF2">
    <property type="entry name" value="PEPTIDOGLYCAN D,D-TRANSPEPTIDASE MRDA"/>
    <property type="match status" value="1"/>
</dbReference>
<dbReference type="EMBL" id="VSSQ01014715">
    <property type="protein sequence ID" value="MPM54245.1"/>
    <property type="molecule type" value="Genomic_DNA"/>
</dbReference>
<dbReference type="Pfam" id="PF00905">
    <property type="entry name" value="Transpeptidase"/>
    <property type="match status" value="1"/>
</dbReference>
<dbReference type="InterPro" id="IPR036138">
    <property type="entry name" value="PBP_dimer_sf"/>
</dbReference>
<feature type="domain" description="Penicillin-binding protein dimerisation" evidence="11">
    <location>
        <begin position="2"/>
        <end position="67"/>
    </location>
</feature>
<dbReference type="GO" id="GO:0008360">
    <property type="term" value="P:regulation of cell shape"/>
    <property type="evidence" value="ECO:0007669"/>
    <property type="project" value="UniProtKB-KW"/>
</dbReference>
<comment type="subcellular location">
    <subcellularLocation>
        <location evidence="2">Cell membrane</location>
    </subcellularLocation>
    <subcellularLocation>
        <location evidence="1">Membrane</location>
        <topology evidence="1">Single-pass membrane protein</topology>
    </subcellularLocation>
</comment>
<evidence type="ECO:0000256" key="5">
    <source>
        <dbReference type="ARBA" id="ARBA00022960"/>
    </source>
</evidence>
<evidence type="ECO:0000256" key="1">
    <source>
        <dbReference type="ARBA" id="ARBA00004167"/>
    </source>
</evidence>
<protein>
    <submittedName>
        <fullName evidence="12">Peptidoglycan D,D-transpeptidase MrdA</fullName>
        <ecNumber evidence="12">3.4.16.4</ecNumber>
    </submittedName>
</protein>
<keyword evidence="9" id="KW-0961">Cell wall biogenesis/degradation</keyword>
<evidence type="ECO:0000256" key="2">
    <source>
        <dbReference type="ARBA" id="ARBA00004236"/>
    </source>
</evidence>
<dbReference type="PANTHER" id="PTHR30627">
    <property type="entry name" value="PEPTIDOGLYCAN D,D-TRANSPEPTIDASE"/>
    <property type="match status" value="1"/>
</dbReference>
<dbReference type="InterPro" id="IPR050515">
    <property type="entry name" value="Beta-lactam/transpept"/>
</dbReference>
<dbReference type="GO" id="GO:0009002">
    <property type="term" value="F:serine-type D-Ala-D-Ala carboxypeptidase activity"/>
    <property type="evidence" value="ECO:0007669"/>
    <property type="project" value="UniProtKB-EC"/>
</dbReference>
<name>A0A645ALX8_9ZZZZ</name>
<dbReference type="InterPro" id="IPR012338">
    <property type="entry name" value="Beta-lactam/transpept-like"/>
</dbReference>
<dbReference type="GO" id="GO:0071555">
    <property type="term" value="P:cell wall organization"/>
    <property type="evidence" value="ECO:0007669"/>
    <property type="project" value="UniProtKB-KW"/>
</dbReference>
<dbReference type="InterPro" id="IPR001460">
    <property type="entry name" value="PCN-bd_Tpept"/>
</dbReference>
<dbReference type="GO" id="GO:0008658">
    <property type="term" value="F:penicillin binding"/>
    <property type="evidence" value="ECO:0007669"/>
    <property type="project" value="InterPro"/>
</dbReference>
<evidence type="ECO:0000256" key="3">
    <source>
        <dbReference type="ARBA" id="ARBA00022475"/>
    </source>
</evidence>
<organism evidence="12">
    <name type="scientific">bioreactor metagenome</name>
    <dbReference type="NCBI Taxonomy" id="1076179"/>
    <lineage>
        <taxon>unclassified sequences</taxon>
        <taxon>metagenomes</taxon>
        <taxon>ecological metagenomes</taxon>
    </lineage>
</organism>
<dbReference type="SUPFAM" id="SSF56601">
    <property type="entry name" value="beta-lactamase/transpeptidase-like"/>
    <property type="match status" value="1"/>
</dbReference>
<reference evidence="12" key="1">
    <citation type="submission" date="2019-08" db="EMBL/GenBank/DDBJ databases">
        <authorList>
            <person name="Kucharzyk K."/>
            <person name="Murdoch R.W."/>
            <person name="Higgins S."/>
            <person name="Loffler F."/>
        </authorList>
    </citation>
    <scope>NUCLEOTIDE SEQUENCE</scope>
</reference>
<dbReference type="InterPro" id="IPR005311">
    <property type="entry name" value="PBP_dimer"/>
</dbReference>
<dbReference type="Gene3D" id="3.90.1310.10">
    <property type="entry name" value="Penicillin-binding protein 2a (Domain 2)"/>
    <property type="match status" value="1"/>
</dbReference>
<evidence type="ECO:0000259" key="10">
    <source>
        <dbReference type="Pfam" id="PF00905"/>
    </source>
</evidence>
<keyword evidence="3" id="KW-1003">Cell membrane</keyword>
<keyword evidence="12" id="KW-0378">Hydrolase</keyword>
<dbReference type="SUPFAM" id="SSF56519">
    <property type="entry name" value="Penicillin binding protein dimerisation domain"/>
    <property type="match status" value="1"/>
</dbReference>